<dbReference type="GO" id="GO:0016020">
    <property type="term" value="C:membrane"/>
    <property type="evidence" value="ECO:0007669"/>
    <property type="project" value="UniProtKB-SubCell"/>
</dbReference>
<reference evidence="12" key="2">
    <citation type="submission" date="2012-11" db="EMBL/GenBank/DDBJ databases">
        <authorList>
            <person name="Kuo A."/>
            <person name="Curtis B.A."/>
            <person name="Tanifuji G."/>
            <person name="Burki F."/>
            <person name="Gruber A."/>
            <person name="Irimia M."/>
            <person name="Maruyama S."/>
            <person name="Arias M.C."/>
            <person name="Ball S.G."/>
            <person name="Gile G.H."/>
            <person name="Hirakawa Y."/>
            <person name="Hopkins J.F."/>
            <person name="Rensing S.A."/>
            <person name="Schmutz J."/>
            <person name="Symeonidi A."/>
            <person name="Elias M."/>
            <person name="Eveleigh R.J."/>
            <person name="Herman E.K."/>
            <person name="Klute M.J."/>
            <person name="Nakayama T."/>
            <person name="Obornik M."/>
            <person name="Reyes-Prieto A."/>
            <person name="Armbrust E.V."/>
            <person name="Aves S.J."/>
            <person name="Beiko R.G."/>
            <person name="Coutinho P."/>
            <person name="Dacks J.B."/>
            <person name="Durnford D.G."/>
            <person name="Fast N.M."/>
            <person name="Green B.R."/>
            <person name="Grisdale C."/>
            <person name="Hempe F."/>
            <person name="Henrissat B."/>
            <person name="Hoppner M.P."/>
            <person name="Ishida K.-I."/>
            <person name="Kim E."/>
            <person name="Koreny L."/>
            <person name="Kroth P.G."/>
            <person name="Liu Y."/>
            <person name="Malik S.-B."/>
            <person name="Maier U.G."/>
            <person name="McRose D."/>
            <person name="Mock T."/>
            <person name="Neilson J.A."/>
            <person name="Onodera N.T."/>
            <person name="Poole A.M."/>
            <person name="Pritham E.J."/>
            <person name="Richards T.A."/>
            <person name="Rocap G."/>
            <person name="Roy S.W."/>
            <person name="Sarai C."/>
            <person name="Schaack S."/>
            <person name="Shirato S."/>
            <person name="Slamovits C.H."/>
            <person name="Spencer D.F."/>
            <person name="Suzuki S."/>
            <person name="Worden A.Z."/>
            <person name="Zauner S."/>
            <person name="Barry K."/>
            <person name="Bell C."/>
            <person name="Bharti A.K."/>
            <person name="Crow J.A."/>
            <person name="Grimwood J."/>
            <person name="Kramer R."/>
            <person name="Lindquist E."/>
            <person name="Lucas S."/>
            <person name="Salamov A."/>
            <person name="McFadden G.I."/>
            <person name="Lane C.E."/>
            <person name="Keeling P.J."/>
            <person name="Gray M.W."/>
            <person name="Grigoriev I.V."/>
            <person name="Archibald J.M."/>
        </authorList>
    </citation>
    <scope>NUCLEOTIDE SEQUENCE</scope>
    <source>
        <strain evidence="12">CCMP2712</strain>
    </source>
</reference>
<feature type="compositionally biased region" description="Low complexity" evidence="8">
    <location>
        <begin position="674"/>
        <end position="692"/>
    </location>
</feature>
<dbReference type="PROSITE" id="PS50050">
    <property type="entry name" value="TNFR_NGFR_2"/>
    <property type="match status" value="3"/>
</dbReference>
<feature type="disulfide bond" evidence="7">
    <location>
        <begin position="389"/>
        <end position="407"/>
    </location>
</feature>
<feature type="repeat" description="TNFR-Cys" evidence="7">
    <location>
        <begin position="316"/>
        <end position="359"/>
    </location>
</feature>
<dbReference type="EMBL" id="JH992992">
    <property type="protein sequence ID" value="EKX47004.1"/>
    <property type="molecule type" value="Genomic_DNA"/>
</dbReference>
<evidence type="ECO:0000256" key="8">
    <source>
        <dbReference type="SAM" id="MobiDB-lite"/>
    </source>
</evidence>
<comment type="caution">
    <text evidence="7">Lacks conserved residue(s) required for the propagation of feature annotation.</text>
</comment>
<feature type="disulfide bond" evidence="7">
    <location>
        <begin position="386"/>
        <end position="399"/>
    </location>
</feature>
<dbReference type="KEGG" id="gtt:GUITHDRAFT_107349"/>
<feature type="disulfide bond" evidence="7">
    <location>
        <begin position="436"/>
        <end position="449"/>
    </location>
</feature>
<feature type="region of interest" description="Disordered" evidence="8">
    <location>
        <begin position="613"/>
        <end position="651"/>
    </location>
</feature>
<feature type="disulfide bond" evidence="7">
    <location>
        <begin position="439"/>
        <end position="457"/>
    </location>
</feature>
<dbReference type="Pfam" id="PF00020">
    <property type="entry name" value="TNFR_c6"/>
    <property type="match status" value="3"/>
</dbReference>
<evidence type="ECO:0000256" key="6">
    <source>
        <dbReference type="ARBA" id="ARBA00023180"/>
    </source>
</evidence>
<evidence type="ECO:0000313" key="10">
    <source>
        <dbReference type="EMBL" id="EKX47004.1"/>
    </source>
</evidence>
<keyword evidence="5" id="KW-0675">Receptor</keyword>
<keyword evidence="3" id="KW-0472">Membrane</keyword>
<feature type="compositionally biased region" description="Low complexity" evidence="8">
    <location>
        <begin position="622"/>
        <end position="633"/>
    </location>
</feature>
<feature type="repeat" description="TNFR-Cys" evidence="7">
    <location>
        <begin position="364"/>
        <end position="407"/>
    </location>
</feature>
<reference evidence="11" key="3">
    <citation type="submission" date="2015-06" db="UniProtKB">
        <authorList>
            <consortium name="EnsemblProtists"/>
        </authorList>
    </citation>
    <scope>IDENTIFICATION</scope>
</reference>
<feature type="domain" description="TNFR-Cys" evidence="9">
    <location>
        <begin position="316"/>
        <end position="359"/>
    </location>
</feature>
<evidence type="ECO:0000256" key="1">
    <source>
        <dbReference type="ARBA" id="ARBA00004370"/>
    </source>
</evidence>
<evidence type="ECO:0000256" key="2">
    <source>
        <dbReference type="ARBA" id="ARBA00022737"/>
    </source>
</evidence>
<accession>L1JFT4</accession>
<dbReference type="AlphaFoldDB" id="L1JFT4"/>
<evidence type="ECO:0000259" key="9">
    <source>
        <dbReference type="PROSITE" id="PS50050"/>
    </source>
</evidence>
<keyword evidence="4 7" id="KW-1015">Disulfide bond</keyword>
<dbReference type="InterPro" id="IPR052491">
    <property type="entry name" value="TNFRSF10"/>
</dbReference>
<evidence type="ECO:0000313" key="12">
    <source>
        <dbReference type="Proteomes" id="UP000011087"/>
    </source>
</evidence>
<feature type="disulfide bond" evidence="7">
    <location>
        <begin position="341"/>
        <end position="359"/>
    </location>
</feature>
<dbReference type="Gene3D" id="2.10.50.10">
    <property type="entry name" value="Tumor Necrosis Factor Receptor, subunit A, domain 2"/>
    <property type="match status" value="2"/>
</dbReference>
<dbReference type="GeneID" id="17303546"/>
<dbReference type="RefSeq" id="XP_005833984.1">
    <property type="nucleotide sequence ID" value="XM_005833927.1"/>
</dbReference>
<feature type="disulfide bond" evidence="7">
    <location>
        <begin position="338"/>
        <end position="351"/>
    </location>
</feature>
<evidence type="ECO:0000313" key="11">
    <source>
        <dbReference type="EnsemblProtists" id="EKX47004"/>
    </source>
</evidence>
<feature type="region of interest" description="Disordered" evidence="8">
    <location>
        <begin position="250"/>
        <end position="307"/>
    </location>
</feature>
<evidence type="ECO:0000256" key="5">
    <source>
        <dbReference type="ARBA" id="ARBA00023170"/>
    </source>
</evidence>
<name>L1JFT4_GUITC</name>
<dbReference type="PANTHER" id="PTHR46330">
    <property type="entry name" value="TUMOR NECROSIS FACTOR RECEPTOR SUPERFAMILY MEMBER 10B"/>
    <property type="match status" value="1"/>
</dbReference>
<gene>
    <name evidence="10" type="ORF">GUITHDRAFT_107349</name>
</gene>
<dbReference type="PaxDb" id="55529-EKX47004"/>
<feature type="compositionally biased region" description="Polar residues" evidence="8">
    <location>
        <begin position="185"/>
        <end position="196"/>
    </location>
</feature>
<feature type="region of interest" description="Disordered" evidence="8">
    <location>
        <begin position="724"/>
        <end position="824"/>
    </location>
</feature>
<comment type="subcellular location">
    <subcellularLocation>
        <location evidence="1">Membrane</location>
    </subcellularLocation>
</comment>
<feature type="domain" description="TNFR-Cys" evidence="9">
    <location>
        <begin position="364"/>
        <end position="407"/>
    </location>
</feature>
<keyword evidence="6" id="KW-0325">Glycoprotein</keyword>
<feature type="repeat" description="TNFR-Cys" evidence="7">
    <location>
        <begin position="414"/>
        <end position="457"/>
    </location>
</feature>
<dbReference type="OrthoDB" id="5989597at2759"/>
<sequence>MLRLVGIACLSTCLIALISYVCISNPKVELVSAYSRAVRIIAEGHLQAKQGQYSEAAASFLKAKDLWKRSGKPGWQSAESLADAAVDKNPAALKDGMWMVRALTRQQHQQERRGGKVLTRRTAPAPRTQMHAKLSPPPPVPSDSRPRPSIRSPAVALPRLAPLGQQLEESSRGKPAEEDMPTFDIKTSQPADQSDWTLKWNRKSNPVEAGKMDDKRWGVVEHLWPKGNPQKEVFPEVPYYERKQAQAYRYPAPSRAVSPPQQGPPYSPPASQSAAFPPLPAEQGGGQNLPPQSAPFSPQVPPQQPQNASVSVDCSPCPQGQYELAPCSAVSDRICSPCSACPTGYWNSQNCSKRKDTQCSPCSACPVGYFARQTCGRSADVACASCSSCQVGTYMTSPCSSERDTQCANCSSAPCPQGFFQVEECSPMSDKMCRSCSMCGSTQYTLASCTSMEDTVCGECSNLPCPDGYYRAGCGYGQAGKCEGPLPHWSPVLSTPPPPPPPIHKAAPIDLTVPKLPPLLPRLPGLKLIFPDNSDWNAKSTYDEYVLPAPPVKWKGYQPGQSFSSRGWSWLPKLSPTIEDSWQMGAAKVPEGFTSRAIIAPLHDLVKGVQTAAPAGSDQVESSSPAPLVASQQSPPPPSDSGESSTVTREEFNEMEKRLDNLEDAIKQRSSQISQQDEPSSTSPSSSSSAASETDEAKAKELKRLLGDLGKMVQGGDSAFDHNAVEDFLGKGEESSGGGEESSVARAAQKPFVIGQVAPQPVPTQMPPKNLVTGPGFRIDRNGMDSVVPLANPFEEGEGDGDGEERGREEPQEVSPSRNYWEEQ</sequence>
<feature type="domain" description="TNFR-Cys" evidence="9">
    <location>
        <begin position="414"/>
        <end position="457"/>
    </location>
</feature>
<protein>
    <recommendedName>
        <fullName evidence="9">TNFR-Cys domain-containing protein</fullName>
    </recommendedName>
</protein>
<dbReference type="EnsemblProtists" id="EKX47004">
    <property type="protein sequence ID" value="EKX47004"/>
    <property type="gene ID" value="GUITHDRAFT_107349"/>
</dbReference>
<dbReference type="PANTHER" id="PTHR46330:SF6">
    <property type="entry name" value="HEMATOPOIETIC DEATH RECEPTOR-RELATED"/>
    <property type="match status" value="1"/>
</dbReference>
<dbReference type="OMA" id="WARASKR"/>
<organism evidence="10">
    <name type="scientific">Guillardia theta (strain CCMP2712)</name>
    <name type="common">Cryptophyte</name>
    <dbReference type="NCBI Taxonomy" id="905079"/>
    <lineage>
        <taxon>Eukaryota</taxon>
        <taxon>Cryptophyceae</taxon>
        <taxon>Pyrenomonadales</taxon>
        <taxon>Geminigeraceae</taxon>
        <taxon>Guillardia</taxon>
    </lineage>
</organism>
<dbReference type="Proteomes" id="UP000011087">
    <property type="component" value="Unassembled WGS sequence"/>
</dbReference>
<proteinExistence type="predicted"/>
<feature type="region of interest" description="Disordered" evidence="8">
    <location>
        <begin position="668"/>
        <end position="702"/>
    </location>
</feature>
<dbReference type="InterPro" id="IPR001368">
    <property type="entry name" value="TNFR/NGFR_Cys_rich_reg"/>
</dbReference>
<dbReference type="SMART" id="SM00208">
    <property type="entry name" value="TNFR"/>
    <property type="match status" value="3"/>
</dbReference>
<dbReference type="HOGENOM" id="CLU_343708_0_0_1"/>
<keyword evidence="2" id="KW-0677">Repeat</keyword>
<evidence type="ECO:0000256" key="4">
    <source>
        <dbReference type="ARBA" id="ARBA00023157"/>
    </source>
</evidence>
<keyword evidence="12" id="KW-1185">Reference proteome</keyword>
<feature type="compositionally biased region" description="Basic and acidic residues" evidence="8">
    <location>
        <begin position="724"/>
        <end position="734"/>
    </location>
</feature>
<reference evidence="10 12" key="1">
    <citation type="journal article" date="2012" name="Nature">
        <title>Algal genomes reveal evolutionary mosaicism and the fate of nucleomorphs.</title>
        <authorList>
            <consortium name="DOE Joint Genome Institute"/>
            <person name="Curtis B.A."/>
            <person name="Tanifuji G."/>
            <person name="Burki F."/>
            <person name="Gruber A."/>
            <person name="Irimia M."/>
            <person name="Maruyama S."/>
            <person name="Arias M.C."/>
            <person name="Ball S.G."/>
            <person name="Gile G.H."/>
            <person name="Hirakawa Y."/>
            <person name="Hopkins J.F."/>
            <person name="Kuo A."/>
            <person name="Rensing S.A."/>
            <person name="Schmutz J."/>
            <person name="Symeonidi A."/>
            <person name="Elias M."/>
            <person name="Eveleigh R.J."/>
            <person name="Herman E.K."/>
            <person name="Klute M.J."/>
            <person name="Nakayama T."/>
            <person name="Obornik M."/>
            <person name="Reyes-Prieto A."/>
            <person name="Armbrust E.V."/>
            <person name="Aves S.J."/>
            <person name="Beiko R.G."/>
            <person name="Coutinho P."/>
            <person name="Dacks J.B."/>
            <person name="Durnford D.G."/>
            <person name="Fast N.M."/>
            <person name="Green B.R."/>
            <person name="Grisdale C.J."/>
            <person name="Hempel F."/>
            <person name="Henrissat B."/>
            <person name="Hoppner M.P."/>
            <person name="Ishida K."/>
            <person name="Kim E."/>
            <person name="Koreny L."/>
            <person name="Kroth P.G."/>
            <person name="Liu Y."/>
            <person name="Malik S.B."/>
            <person name="Maier U.G."/>
            <person name="McRose D."/>
            <person name="Mock T."/>
            <person name="Neilson J.A."/>
            <person name="Onodera N.T."/>
            <person name="Poole A.M."/>
            <person name="Pritham E.J."/>
            <person name="Richards T.A."/>
            <person name="Rocap G."/>
            <person name="Roy S.W."/>
            <person name="Sarai C."/>
            <person name="Schaack S."/>
            <person name="Shirato S."/>
            <person name="Slamovits C.H."/>
            <person name="Spencer D.F."/>
            <person name="Suzuki S."/>
            <person name="Worden A.Z."/>
            <person name="Zauner S."/>
            <person name="Barry K."/>
            <person name="Bell C."/>
            <person name="Bharti A.K."/>
            <person name="Crow J.A."/>
            <person name="Grimwood J."/>
            <person name="Kramer R."/>
            <person name="Lindquist E."/>
            <person name="Lucas S."/>
            <person name="Salamov A."/>
            <person name="McFadden G.I."/>
            <person name="Lane C.E."/>
            <person name="Keeling P.J."/>
            <person name="Gray M.W."/>
            <person name="Grigoriev I.V."/>
            <person name="Archibald J.M."/>
        </authorList>
    </citation>
    <scope>NUCLEOTIDE SEQUENCE</scope>
    <source>
        <strain evidence="10 12">CCMP2712</strain>
    </source>
</reference>
<feature type="region of interest" description="Disordered" evidence="8">
    <location>
        <begin position="105"/>
        <end position="210"/>
    </location>
</feature>
<evidence type="ECO:0000256" key="7">
    <source>
        <dbReference type="PROSITE-ProRule" id="PRU00206"/>
    </source>
</evidence>
<evidence type="ECO:0000256" key="3">
    <source>
        <dbReference type="ARBA" id="ARBA00023136"/>
    </source>
</evidence>